<keyword evidence="1" id="KW-1133">Transmembrane helix</keyword>
<organism evidence="2 3">
    <name type="scientific">Alkalihalobacillus trypoxylicola</name>
    <dbReference type="NCBI Taxonomy" id="519424"/>
    <lineage>
        <taxon>Bacteria</taxon>
        <taxon>Bacillati</taxon>
        <taxon>Bacillota</taxon>
        <taxon>Bacilli</taxon>
        <taxon>Bacillales</taxon>
        <taxon>Bacillaceae</taxon>
        <taxon>Alkalihalobacillus</taxon>
    </lineage>
</organism>
<dbReference type="InterPro" id="IPR020372">
    <property type="entry name" value="Competence_ComGG"/>
</dbReference>
<evidence type="ECO:0000313" key="2">
    <source>
        <dbReference type="EMBL" id="KYG30985.1"/>
    </source>
</evidence>
<dbReference type="EMBL" id="LTAO01000013">
    <property type="protein sequence ID" value="KYG30985.1"/>
    <property type="molecule type" value="Genomic_DNA"/>
</dbReference>
<dbReference type="Proteomes" id="UP000075806">
    <property type="component" value="Unassembled WGS sequence"/>
</dbReference>
<proteinExistence type="predicted"/>
<accession>A0A162DVR1</accession>
<evidence type="ECO:0000256" key="1">
    <source>
        <dbReference type="SAM" id="Phobius"/>
    </source>
</evidence>
<dbReference type="STRING" id="519424.AZF04_18485"/>
<comment type="caution">
    <text evidence="2">The sequence shown here is derived from an EMBL/GenBank/DDBJ whole genome shotgun (WGS) entry which is preliminary data.</text>
</comment>
<keyword evidence="3" id="KW-1185">Reference proteome</keyword>
<protein>
    <recommendedName>
        <fullName evidence="4">Competence protein ComG</fullName>
    </recommendedName>
</protein>
<dbReference type="RefSeq" id="WP_061948769.1">
    <property type="nucleotide sequence ID" value="NZ_LTAO01000013.1"/>
</dbReference>
<dbReference type="Pfam" id="PF14173">
    <property type="entry name" value="ComGG"/>
    <property type="match status" value="1"/>
</dbReference>
<keyword evidence="1" id="KW-0812">Transmembrane</keyword>
<evidence type="ECO:0008006" key="4">
    <source>
        <dbReference type="Google" id="ProtNLM"/>
    </source>
</evidence>
<keyword evidence="1" id="KW-0472">Membrane</keyword>
<dbReference type="AlphaFoldDB" id="A0A162DVR1"/>
<dbReference type="OrthoDB" id="2969153at2"/>
<reference evidence="2" key="1">
    <citation type="submission" date="2016-02" db="EMBL/GenBank/DDBJ databases">
        <title>Genome sequence of Bacillus trypoxylicola KCTC 13244(T).</title>
        <authorList>
            <person name="Jeong H."/>
            <person name="Park S.-H."/>
            <person name="Choi S.-K."/>
        </authorList>
    </citation>
    <scope>NUCLEOTIDE SEQUENCE [LARGE SCALE GENOMIC DNA]</scope>
    <source>
        <strain evidence="2">KCTC 13244</strain>
    </source>
</reference>
<sequence>MKNERGIVLPIVLLFVTAMSVMVFIQADYYLKEKRFIEEQEDLIVLNSLLQLALHDYLFLAEKNLENTVFQYEQGSVTLKSEILSEVSYRLSFTAELINGKKRFAFAVYNEEWNYLEEYWEVK</sequence>
<name>A0A162DVR1_9BACI</name>
<gene>
    <name evidence="2" type="ORF">AZF04_18485</name>
</gene>
<evidence type="ECO:0000313" key="3">
    <source>
        <dbReference type="Proteomes" id="UP000075806"/>
    </source>
</evidence>
<feature type="transmembrane region" description="Helical" evidence="1">
    <location>
        <begin position="6"/>
        <end position="25"/>
    </location>
</feature>